<evidence type="ECO:0000313" key="3">
    <source>
        <dbReference type="Proteomes" id="UP000265520"/>
    </source>
</evidence>
<reference evidence="2 3" key="1">
    <citation type="journal article" date="2018" name="Front. Plant Sci.">
        <title>Red Clover (Trifolium pratense) and Zigzag Clover (T. medium) - A Picture of Genomic Similarities and Differences.</title>
        <authorList>
            <person name="Dluhosova J."/>
            <person name="Istvanek J."/>
            <person name="Nedelnik J."/>
            <person name="Repkova J."/>
        </authorList>
    </citation>
    <scope>NUCLEOTIDE SEQUENCE [LARGE SCALE GENOMIC DNA]</scope>
    <source>
        <strain evidence="3">cv. 10/8</strain>
        <tissue evidence="2">Leaf</tissue>
    </source>
</reference>
<name>A0A392TM76_9FABA</name>
<feature type="non-terminal residue" evidence="2">
    <location>
        <position position="63"/>
    </location>
</feature>
<feature type="region of interest" description="Disordered" evidence="1">
    <location>
        <begin position="25"/>
        <end position="63"/>
    </location>
</feature>
<comment type="caution">
    <text evidence="2">The sequence shown here is derived from an EMBL/GenBank/DDBJ whole genome shotgun (WGS) entry which is preliminary data.</text>
</comment>
<dbReference type="EMBL" id="LXQA010595989">
    <property type="protein sequence ID" value="MCI61236.1"/>
    <property type="molecule type" value="Genomic_DNA"/>
</dbReference>
<evidence type="ECO:0000256" key="1">
    <source>
        <dbReference type="SAM" id="MobiDB-lite"/>
    </source>
</evidence>
<accession>A0A392TM76</accession>
<sequence>MNSNIYTSARAPCASHAARCTKALKPTTSSRIEPAPYAVQPTRRAKDKNQPVSCITSIFQGKS</sequence>
<proteinExistence type="predicted"/>
<organism evidence="2 3">
    <name type="scientific">Trifolium medium</name>
    <dbReference type="NCBI Taxonomy" id="97028"/>
    <lineage>
        <taxon>Eukaryota</taxon>
        <taxon>Viridiplantae</taxon>
        <taxon>Streptophyta</taxon>
        <taxon>Embryophyta</taxon>
        <taxon>Tracheophyta</taxon>
        <taxon>Spermatophyta</taxon>
        <taxon>Magnoliopsida</taxon>
        <taxon>eudicotyledons</taxon>
        <taxon>Gunneridae</taxon>
        <taxon>Pentapetalae</taxon>
        <taxon>rosids</taxon>
        <taxon>fabids</taxon>
        <taxon>Fabales</taxon>
        <taxon>Fabaceae</taxon>
        <taxon>Papilionoideae</taxon>
        <taxon>50 kb inversion clade</taxon>
        <taxon>NPAAA clade</taxon>
        <taxon>Hologalegina</taxon>
        <taxon>IRL clade</taxon>
        <taxon>Trifolieae</taxon>
        <taxon>Trifolium</taxon>
    </lineage>
</organism>
<protein>
    <submittedName>
        <fullName evidence="2">Uncharacterized protein</fullName>
    </submittedName>
</protein>
<feature type="compositionally biased region" description="Polar residues" evidence="1">
    <location>
        <begin position="50"/>
        <end position="63"/>
    </location>
</feature>
<evidence type="ECO:0000313" key="2">
    <source>
        <dbReference type="EMBL" id="MCI61236.1"/>
    </source>
</evidence>
<keyword evidence="3" id="KW-1185">Reference proteome</keyword>
<dbReference type="AlphaFoldDB" id="A0A392TM76"/>
<dbReference type="Proteomes" id="UP000265520">
    <property type="component" value="Unassembled WGS sequence"/>
</dbReference>